<evidence type="ECO:0000313" key="2">
    <source>
        <dbReference type="Proteomes" id="UP000828922"/>
    </source>
</evidence>
<dbReference type="Proteomes" id="UP000828922">
    <property type="component" value="Unassembled WGS sequence"/>
</dbReference>
<gene>
    <name evidence="1" type="ORF">CY35_U001100</name>
</gene>
<protein>
    <submittedName>
        <fullName evidence="1">Uncharacterized protein</fullName>
    </submittedName>
</protein>
<comment type="caution">
    <text evidence="1">The sequence shown here is derived from an EMBL/GenBank/DDBJ whole genome shotgun (WGS) entry which is preliminary data.</text>
</comment>
<dbReference type="AlphaFoldDB" id="A0AAD4QID8"/>
<organism evidence="1 2">
    <name type="scientific">Sphagnum magellanicum</name>
    <dbReference type="NCBI Taxonomy" id="128215"/>
    <lineage>
        <taxon>Eukaryota</taxon>
        <taxon>Viridiplantae</taxon>
        <taxon>Streptophyta</taxon>
        <taxon>Embryophyta</taxon>
        <taxon>Bryophyta</taxon>
        <taxon>Sphagnophytina</taxon>
        <taxon>Sphagnopsida</taxon>
        <taxon>Sphagnales</taxon>
        <taxon>Sphagnaceae</taxon>
        <taxon>Sphagnum</taxon>
    </lineage>
</organism>
<name>A0AAD4QID8_9BRYO</name>
<evidence type="ECO:0000313" key="1">
    <source>
        <dbReference type="EMBL" id="KAH9530408.1"/>
    </source>
</evidence>
<keyword evidence="2" id="KW-1185">Reference proteome</keyword>
<accession>A0AAD4QID8</accession>
<sequence>MPPVDIITRLTERILADTRAAIISRHPTPTLRRLYPRTPSSSAIRGPLVQFPPLSGPCTDLLEHPDVNDPDFIDLDAACFMMLTRDLPALFGIMARPANRKVPVRDLPEFDDWLHVISDPIVVKVYAGNDEVERAAFKGDLVGTLRRGFGMTLTCSSDSLTLSRNQVNVPIAAMSDALHSLGARVCRVSFFGMKWEIPDAEPMIDRFIQRYHAEMGSSVPTQKNMFDYGVQFPTGGLQLYKFSEVQSEARRFRAGTVHEMCNEAGYGSLDFRPILDRHIVKVKVYQVLCHEILSVIHRQMLDDMPATMRTMRTRLRQLQDLMEHWGAMTEDVLSSSISGIRVEVTVHTEMVIDGRRFCSELDLFQIGGLERALGGPFDTVSCALDSFLYWCRFHI</sequence>
<dbReference type="EMBL" id="MU273449">
    <property type="protein sequence ID" value="KAH9530408.1"/>
    <property type="molecule type" value="Genomic_DNA"/>
</dbReference>
<proteinExistence type="predicted"/>
<dbReference type="PANTHER" id="PTHR34863">
    <property type="entry name" value="EXPRESSED PROTEIN"/>
    <property type="match status" value="1"/>
</dbReference>
<dbReference type="PANTHER" id="PTHR34863:SF1">
    <property type="entry name" value="OTU DOMAIN-CONTAINING PROTEIN"/>
    <property type="match status" value="1"/>
</dbReference>
<reference evidence="2" key="1">
    <citation type="journal article" date="2022" name="New Phytol.">
        <title>Phylogenomic structure and speciation in an emerging model: the Sphagnum magellanicum complex (Bryophyta).</title>
        <authorList>
            <person name="Shaw A.J."/>
            <person name="Piatkowski B."/>
            <person name="Duffy A.M."/>
            <person name="Aguero B."/>
            <person name="Imwattana K."/>
            <person name="Nieto-Lugilde M."/>
            <person name="Healey A."/>
            <person name="Weston D.J."/>
            <person name="Patel M.N."/>
            <person name="Schmutz J."/>
            <person name="Grimwood J."/>
            <person name="Yavitt J.B."/>
            <person name="Hassel K."/>
            <person name="Stenoien H.K."/>
            <person name="Flatberg K.I."/>
            <person name="Bickford C.P."/>
            <person name="Hicks K.A."/>
        </authorList>
    </citation>
    <scope>NUCLEOTIDE SEQUENCE [LARGE SCALE GENOMIC DNA]</scope>
</reference>